<keyword evidence="2" id="KW-1185">Reference proteome</keyword>
<organism evidence="1 2">
    <name type="scientific">Paramecium sonneborni</name>
    <dbReference type="NCBI Taxonomy" id="65129"/>
    <lineage>
        <taxon>Eukaryota</taxon>
        <taxon>Sar</taxon>
        <taxon>Alveolata</taxon>
        <taxon>Ciliophora</taxon>
        <taxon>Intramacronucleata</taxon>
        <taxon>Oligohymenophorea</taxon>
        <taxon>Peniculida</taxon>
        <taxon>Parameciidae</taxon>
        <taxon>Paramecium</taxon>
    </lineage>
</organism>
<dbReference type="EMBL" id="CAJJDN010000093">
    <property type="protein sequence ID" value="CAD8109133.1"/>
    <property type="molecule type" value="Genomic_DNA"/>
</dbReference>
<evidence type="ECO:0000313" key="1">
    <source>
        <dbReference type="EMBL" id="CAD8109133.1"/>
    </source>
</evidence>
<dbReference type="AlphaFoldDB" id="A0A8S1Q2M7"/>
<sequence>MELQYSILLLLKSYLCHFLLKGHCSSSLVLIKFLKIKLFIYKFCDLLAGNKDKVVPTLILQKSLEYKNFSKNRRYIQQIISKRSKETIAYVVDIIDESLSKNIQYLEIKDYQKQAFKRLLINTVQNAIIMVENFFFNLCPFFCKYNSQNETHYFEKQDHQQNLKVERNSQIIQYIKIDYFSHIQSIQTTMNKIKQKKQLYKNMV</sequence>
<comment type="caution">
    <text evidence="1">The sequence shown here is derived from an EMBL/GenBank/DDBJ whole genome shotgun (WGS) entry which is preliminary data.</text>
</comment>
<protein>
    <submittedName>
        <fullName evidence="1">Uncharacterized protein</fullName>
    </submittedName>
</protein>
<evidence type="ECO:0000313" key="2">
    <source>
        <dbReference type="Proteomes" id="UP000692954"/>
    </source>
</evidence>
<gene>
    <name evidence="1" type="ORF">PSON_ATCC_30995.1.T0930014</name>
</gene>
<dbReference type="Proteomes" id="UP000692954">
    <property type="component" value="Unassembled WGS sequence"/>
</dbReference>
<reference evidence="1" key="1">
    <citation type="submission" date="2021-01" db="EMBL/GenBank/DDBJ databases">
        <authorList>
            <consortium name="Genoscope - CEA"/>
            <person name="William W."/>
        </authorList>
    </citation>
    <scope>NUCLEOTIDE SEQUENCE</scope>
</reference>
<name>A0A8S1Q2M7_9CILI</name>
<accession>A0A8S1Q2M7</accession>
<proteinExistence type="predicted"/>